<organism evidence="1 2">
    <name type="scientific">Anaerocolumna jejuensis DSM 15929</name>
    <dbReference type="NCBI Taxonomy" id="1121322"/>
    <lineage>
        <taxon>Bacteria</taxon>
        <taxon>Bacillati</taxon>
        <taxon>Bacillota</taxon>
        <taxon>Clostridia</taxon>
        <taxon>Lachnospirales</taxon>
        <taxon>Lachnospiraceae</taxon>
        <taxon>Anaerocolumna</taxon>
    </lineage>
</organism>
<keyword evidence="2" id="KW-1185">Reference proteome</keyword>
<dbReference type="STRING" id="1121322.SAMN02745136_00149"/>
<sequence>MRLVTISNEIHFYELDSESELNEYIKEYNGIILEDDVQTKNKFYVFEYLNNSTKIVLGILNEGHGIIPHGILLSNEKVLVISSDKTIYFYNTISKIIVKNKKCDSLIYDIINLEDKGKIIIYCELGIQSLNVNGDRDWIYDCDNIDDFTLNDNYIRLITNETEHKISLLDGKEL</sequence>
<reference evidence="1 2" key="1">
    <citation type="submission" date="2016-11" db="EMBL/GenBank/DDBJ databases">
        <authorList>
            <person name="Jaros S."/>
            <person name="Januszkiewicz K."/>
            <person name="Wedrychowicz H."/>
        </authorList>
    </citation>
    <scope>NUCLEOTIDE SEQUENCE [LARGE SCALE GENOMIC DNA]</scope>
    <source>
        <strain evidence="1 2">DSM 15929</strain>
    </source>
</reference>
<proteinExistence type="predicted"/>
<dbReference type="EMBL" id="FRAC01000006">
    <property type="protein sequence ID" value="SHJ48328.1"/>
    <property type="molecule type" value="Genomic_DNA"/>
</dbReference>
<gene>
    <name evidence="1" type="ORF">SAMN02745136_00149</name>
</gene>
<protein>
    <submittedName>
        <fullName evidence="1">Uncharacterized protein</fullName>
    </submittedName>
</protein>
<dbReference type="Proteomes" id="UP000184386">
    <property type="component" value="Unassembled WGS sequence"/>
</dbReference>
<dbReference type="RefSeq" id="WP_073271877.1">
    <property type="nucleotide sequence ID" value="NZ_FRAC01000006.1"/>
</dbReference>
<evidence type="ECO:0000313" key="1">
    <source>
        <dbReference type="EMBL" id="SHJ48328.1"/>
    </source>
</evidence>
<name>A0A1M6JNV5_9FIRM</name>
<evidence type="ECO:0000313" key="2">
    <source>
        <dbReference type="Proteomes" id="UP000184386"/>
    </source>
</evidence>
<dbReference type="AlphaFoldDB" id="A0A1M6JNV5"/>
<accession>A0A1M6JNV5</accession>